<sequence>MTELVESQSLQRSWKNSTLPWYLAGDVSAALLSSTLISPILTAIDRAVVENAASTNRPMSVALKENIRCTFRYPRRFFVAKPFFYMWTLYAATYTTANSVNSLAATFMDRSQEVLASSVTFLATCIVNVPLGVWKDIRFVQTYGRSRLSSTATGTTPTPKVPPQSPTKFPQAVGATFLARDAITILGSFTLPPMISHRLPMIDPVAQMAAAQLLVPVLSQVVATPMHLLALDLYSNPNKSENGDRAKRIRKGLLETTAVRCARIIPAFGVGGIVNTGLKEWFHSMVEEGPKTELRN</sequence>
<reference evidence="2" key="1">
    <citation type="journal article" date="2020" name="Stud. Mycol.">
        <title>101 Dothideomycetes genomes: a test case for predicting lifestyles and emergence of pathogens.</title>
        <authorList>
            <person name="Haridas S."/>
            <person name="Albert R."/>
            <person name="Binder M."/>
            <person name="Bloem J."/>
            <person name="Labutti K."/>
            <person name="Salamov A."/>
            <person name="Andreopoulos B."/>
            <person name="Baker S."/>
            <person name="Barry K."/>
            <person name="Bills G."/>
            <person name="Bluhm B."/>
            <person name="Cannon C."/>
            <person name="Castanera R."/>
            <person name="Culley D."/>
            <person name="Daum C."/>
            <person name="Ezra D."/>
            <person name="Gonzalez J."/>
            <person name="Henrissat B."/>
            <person name="Kuo A."/>
            <person name="Liang C."/>
            <person name="Lipzen A."/>
            <person name="Lutzoni F."/>
            <person name="Magnuson J."/>
            <person name="Mondo S."/>
            <person name="Nolan M."/>
            <person name="Ohm R."/>
            <person name="Pangilinan J."/>
            <person name="Park H.-J."/>
            <person name="Ramirez L."/>
            <person name="Alfaro M."/>
            <person name="Sun H."/>
            <person name="Tritt A."/>
            <person name="Yoshinaga Y."/>
            <person name="Zwiers L.-H."/>
            <person name="Turgeon B."/>
            <person name="Goodwin S."/>
            <person name="Spatafora J."/>
            <person name="Crous P."/>
            <person name="Grigoriev I."/>
        </authorList>
    </citation>
    <scope>NUCLEOTIDE SEQUENCE</scope>
    <source>
        <strain evidence="2">CBS 107.79</strain>
    </source>
</reference>
<evidence type="ECO:0000256" key="1">
    <source>
        <dbReference type="SAM" id="Phobius"/>
    </source>
</evidence>
<organism evidence="2 3">
    <name type="scientific">Bimuria novae-zelandiae CBS 107.79</name>
    <dbReference type="NCBI Taxonomy" id="1447943"/>
    <lineage>
        <taxon>Eukaryota</taxon>
        <taxon>Fungi</taxon>
        <taxon>Dikarya</taxon>
        <taxon>Ascomycota</taxon>
        <taxon>Pezizomycotina</taxon>
        <taxon>Dothideomycetes</taxon>
        <taxon>Pleosporomycetidae</taxon>
        <taxon>Pleosporales</taxon>
        <taxon>Massarineae</taxon>
        <taxon>Didymosphaeriaceae</taxon>
        <taxon>Bimuria</taxon>
    </lineage>
</organism>
<evidence type="ECO:0000313" key="2">
    <source>
        <dbReference type="EMBL" id="KAF1972244.1"/>
    </source>
</evidence>
<name>A0A6A5V5B7_9PLEO</name>
<keyword evidence="1" id="KW-0812">Transmembrane</keyword>
<proteinExistence type="predicted"/>
<keyword evidence="1" id="KW-1133">Transmembrane helix</keyword>
<evidence type="ECO:0008006" key="4">
    <source>
        <dbReference type="Google" id="ProtNLM"/>
    </source>
</evidence>
<feature type="transmembrane region" description="Helical" evidence="1">
    <location>
        <begin position="114"/>
        <end position="134"/>
    </location>
</feature>
<dbReference type="InterPro" id="IPR038781">
    <property type="entry name" value="C365.16-ike"/>
</dbReference>
<gene>
    <name evidence="2" type="ORF">BU23DRAFT_508692</name>
</gene>
<dbReference type="Proteomes" id="UP000800036">
    <property type="component" value="Unassembled WGS sequence"/>
</dbReference>
<protein>
    <recommendedName>
        <fullName evidence="4">Mitochondrial carrier</fullName>
    </recommendedName>
</protein>
<dbReference type="AlphaFoldDB" id="A0A6A5V5B7"/>
<evidence type="ECO:0000313" key="3">
    <source>
        <dbReference type="Proteomes" id="UP000800036"/>
    </source>
</evidence>
<feature type="transmembrane region" description="Helical" evidence="1">
    <location>
        <begin position="77"/>
        <end position="94"/>
    </location>
</feature>
<dbReference type="PANTHER" id="PTHR37845:SF1">
    <property type="entry name" value="SEQUENCE ORPHAN"/>
    <property type="match status" value="1"/>
</dbReference>
<dbReference type="EMBL" id="ML976688">
    <property type="protein sequence ID" value="KAF1972244.1"/>
    <property type="molecule type" value="Genomic_DNA"/>
</dbReference>
<dbReference type="PANTHER" id="PTHR37845">
    <property type="entry name" value="SEQUENCE ORPHAN"/>
    <property type="match status" value="1"/>
</dbReference>
<accession>A0A6A5V5B7</accession>
<dbReference type="GO" id="GO:0005739">
    <property type="term" value="C:mitochondrion"/>
    <property type="evidence" value="ECO:0007669"/>
    <property type="project" value="TreeGrafter"/>
</dbReference>
<keyword evidence="1" id="KW-0472">Membrane</keyword>
<dbReference type="OrthoDB" id="275936at2759"/>
<keyword evidence="3" id="KW-1185">Reference proteome</keyword>